<name>A0A4V1M141_9BACT</name>
<dbReference type="OrthoDB" id="5349193at2"/>
<keyword evidence="2" id="KW-1185">Reference proteome</keyword>
<reference evidence="1 2" key="1">
    <citation type="submission" date="2017-09" db="EMBL/GenBank/DDBJ databases">
        <title>Genomics of the genus Arcobacter.</title>
        <authorList>
            <person name="Perez-Cataluna A."/>
            <person name="Figueras M.J."/>
            <person name="Salas-Masso N."/>
        </authorList>
    </citation>
    <scope>NUCLEOTIDE SEQUENCE [LARGE SCALE GENOMIC DNA]</scope>
    <source>
        <strain evidence="1 2">F156-34</strain>
    </source>
</reference>
<protein>
    <submittedName>
        <fullName evidence="1">Uncharacterized protein</fullName>
    </submittedName>
</protein>
<dbReference type="Proteomes" id="UP000289718">
    <property type="component" value="Unassembled WGS sequence"/>
</dbReference>
<sequence>MKASILILLLINTIFANNTYNEKGKIDMHGGKKDSLSSGSFMNQKQELKSLKELSIKEPKDIKEIKDLKIEEKKEKRN</sequence>
<proteinExistence type="predicted"/>
<evidence type="ECO:0000313" key="1">
    <source>
        <dbReference type="EMBL" id="RXK12126.1"/>
    </source>
</evidence>
<evidence type="ECO:0000313" key="2">
    <source>
        <dbReference type="Proteomes" id="UP000289718"/>
    </source>
</evidence>
<comment type="caution">
    <text evidence="1">The sequence shown here is derived from an EMBL/GenBank/DDBJ whole genome shotgun (WGS) entry which is preliminary data.</text>
</comment>
<organism evidence="1 2">
    <name type="scientific">Halarcobacter mediterraneus</name>
    <dbReference type="NCBI Taxonomy" id="2023153"/>
    <lineage>
        <taxon>Bacteria</taxon>
        <taxon>Pseudomonadati</taxon>
        <taxon>Campylobacterota</taxon>
        <taxon>Epsilonproteobacteria</taxon>
        <taxon>Campylobacterales</taxon>
        <taxon>Arcobacteraceae</taxon>
        <taxon>Halarcobacter</taxon>
    </lineage>
</organism>
<dbReference type="EMBL" id="NXIE01000004">
    <property type="protein sequence ID" value="RXK12126.1"/>
    <property type="molecule type" value="Genomic_DNA"/>
</dbReference>
<gene>
    <name evidence="1" type="ORF">CP965_10110</name>
</gene>
<accession>A0A4V1M141</accession>
<dbReference type="RefSeq" id="WP_129061991.1">
    <property type="nucleotide sequence ID" value="NZ_NXIE01000004.1"/>
</dbReference>
<dbReference type="AlphaFoldDB" id="A0A4V1M141"/>